<dbReference type="Proteomes" id="UP000697710">
    <property type="component" value="Unassembled WGS sequence"/>
</dbReference>
<evidence type="ECO:0000313" key="2">
    <source>
        <dbReference type="EMBL" id="MCA9728568.1"/>
    </source>
</evidence>
<dbReference type="AlphaFoldDB" id="A0A956M0J3"/>
<reference evidence="2" key="2">
    <citation type="journal article" date="2021" name="Microbiome">
        <title>Successional dynamics and alternative stable states in a saline activated sludge microbial community over 9 years.</title>
        <authorList>
            <person name="Wang Y."/>
            <person name="Ye J."/>
            <person name="Ju F."/>
            <person name="Liu L."/>
            <person name="Boyd J.A."/>
            <person name="Deng Y."/>
            <person name="Parks D.H."/>
            <person name="Jiang X."/>
            <person name="Yin X."/>
            <person name="Woodcroft B.J."/>
            <person name="Tyson G.W."/>
            <person name="Hugenholtz P."/>
            <person name="Polz M.F."/>
            <person name="Zhang T."/>
        </authorList>
    </citation>
    <scope>NUCLEOTIDE SEQUENCE</scope>
    <source>
        <strain evidence="2">HKST-UBA01</strain>
    </source>
</reference>
<comment type="caution">
    <text evidence="2">The sequence shown here is derived from an EMBL/GenBank/DDBJ whole genome shotgun (WGS) entry which is preliminary data.</text>
</comment>
<dbReference type="InterPro" id="IPR035903">
    <property type="entry name" value="HesB-like_dom_sf"/>
</dbReference>
<dbReference type="InterPro" id="IPR016092">
    <property type="entry name" value="ATAP"/>
</dbReference>
<dbReference type="PANTHER" id="PTHR43011:SF1">
    <property type="entry name" value="IRON-SULFUR CLUSTER ASSEMBLY 2 HOMOLOG, MITOCHONDRIAL"/>
    <property type="match status" value="1"/>
</dbReference>
<dbReference type="SUPFAM" id="SSF89360">
    <property type="entry name" value="HesB-like domain"/>
    <property type="match status" value="1"/>
</dbReference>
<accession>A0A956M0J3</accession>
<dbReference type="EMBL" id="JAGQHR010000419">
    <property type="protein sequence ID" value="MCA9728568.1"/>
    <property type="molecule type" value="Genomic_DNA"/>
</dbReference>
<dbReference type="InterPro" id="IPR000361">
    <property type="entry name" value="ATAP_core_dom"/>
</dbReference>
<reference evidence="2" key="1">
    <citation type="submission" date="2020-04" db="EMBL/GenBank/DDBJ databases">
        <authorList>
            <person name="Zhang T."/>
        </authorList>
    </citation>
    <scope>NUCLEOTIDE SEQUENCE</scope>
    <source>
        <strain evidence="2">HKST-UBA01</strain>
    </source>
</reference>
<organism evidence="2 3">
    <name type="scientific">Eiseniibacteriota bacterium</name>
    <dbReference type="NCBI Taxonomy" id="2212470"/>
    <lineage>
        <taxon>Bacteria</taxon>
        <taxon>Candidatus Eiseniibacteriota</taxon>
    </lineage>
</organism>
<protein>
    <submittedName>
        <fullName evidence="2">Iron-sulfur cluster assembly accessory protein</fullName>
    </submittedName>
</protein>
<proteinExistence type="predicted"/>
<dbReference type="Gene3D" id="2.60.300.12">
    <property type="entry name" value="HesB-like domain"/>
    <property type="match status" value="1"/>
</dbReference>
<dbReference type="PROSITE" id="PS01152">
    <property type="entry name" value="HESB"/>
    <property type="match status" value="1"/>
</dbReference>
<dbReference type="GO" id="GO:0005506">
    <property type="term" value="F:iron ion binding"/>
    <property type="evidence" value="ECO:0007669"/>
    <property type="project" value="TreeGrafter"/>
</dbReference>
<dbReference type="GO" id="GO:0051539">
    <property type="term" value="F:4 iron, 4 sulfur cluster binding"/>
    <property type="evidence" value="ECO:0007669"/>
    <property type="project" value="TreeGrafter"/>
</dbReference>
<gene>
    <name evidence="2" type="ORF">KC729_12845</name>
</gene>
<name>A0A956M0J3_UNCEI</name>
<dbReference type="InterPro" id="IPR017870">
    <property type="entry name" value="FeS_cluster_insertion_CS"/>
</dbReference>
<feature type="domain" description="Core" evidence="1">
    <location>
        <begin position="10"/>
        <end position="113"/>
    </location>
</feature>
<dbReference type="PANTHER" id="PTHR43011">
    <property type="entry name" value="IRON-SULFUR CLUSTER ASSEMBLY 2 HOMOLOG, MITOCHONDRIAL"/>
    <property type="match status" value="1"/>
</dbReference>
<dbReference type="NCBIfam" id="TIGR00049">
    <property type="entry name" value="iron-sulfur cluster assembly accessory protein"/>
    <property type="match status" value="1"/>
</dbReference>
<dbReference type="GO" id="GO:0016226">
    <property type="term" value="P:iron-sulfur cluster assembly"/>
    <property type="evidence" value="ECO:0007669"/>
    <property type="project" value="InterPro"/>
</dbReference>
<dbReference type="Pfam" id="PF01521">
    <property type="entry name" value="Fe-S_biosyn"/>
    <property type="match status" value="1"/>
</dbReference>
<evidence type="ECO:0000313" key="3">
    <source>
        <dbReference type="Proteomes" id="UP000697710"/>
    </source>
</evidence>
<evidence type="ECO:0000259" key="1">
    <source>
        <dbReference type="Pfam" id="PF01521"/>
    </source>
</evidence>
<sequence length="117" mass="12268">MTDSTLAAGITITDAAAAAAREAMGAESLSPDTTYLRIGVRAGGCSGYSYDLSFTEEREDEDRVIEHGGVRLLLDPRSEVFLKGTTLDYTSGLNGKGFVFQNPNASGTCGCGESFSV</sequence>
<dbReference type="GO" id="GO:0051537">
    <property type="term" value="F:2 iron, 2 sulfur cluster binding"/>
    <property type="evidence" value="ECO:0007669"/>
    <property type="project" value="TreeGrafter"/>
</dbReference>